<organism evidence="3 4">
    <name type="scientific">Leptomonas seymouri</name>
    <dbReference type="NCBI Taxonomy" id="5684"/>
    <lineage>
        <taxon>Eukaryota</taxon>
        <taxon>Discoba</taxon>
        <taxon>Euglenozoa</taxon>
        <taxon>Kinetoplastea</taxon>
        <taxon>Metakinetoplastina</taxon>
        <taxon>Trypanosomatida</taxon>
        <taxon>Trypanosomatidae</taxon>
        <taxon>Leishmaniinae</taxon>
        <taxon>Leptomonas</taxon>
    </lineage>
</organism>
<evidence type="ECO:0000256" key="1">
    <source>
        <dbReference type="SAM" id="MobiDB-lite"/>
    </source>
</evidence>
<comment type="caution">
    <text evidence="3">The sequence shown here is derived from an EMBL/GenBank/DDBJ whole genome shotgun (WGS) entry which is preliminary data.</text>
</comment>
<reference evidence="3 4" key="1">
    <citation type="journal article" date="2015" name="PLoS Pathog.">
        <title>Leptomonas seymouri: Adaptations to the Dixenous Life Cycle Analyzed by Genome Sequencing, Transcriptome Profiling and Co-infection with Leishmania donovani.</title>
        <authorList>
            <person name="Kraeva N."/>
            <person name="Butenko A."/>
            <person name="Hlavacova J."/>
            <person name="Kostygov A."/>
            <person name="Myskova J."/>
            <person name="Grybchuk D."/>
            <person name="Lestinova T."/>
            <person name="Votypka J."/>
            <person name="Volf P."/>
            <person name="Opperdoes F."/>
            <person name="Flegontov P."/>
            <person name="Lukes J."/>
            <person name="Yurchenko V."/>
        </authorList>
    </citation>
    <scope>NUCLEOTIDE SEQUENCE [LARGE SCALE GENOMIC DNA]</scope>
    <source>
        <strain evidence="3 4">ATCC 30220</strain>
    </source>
</reference>
<accession>A0A0N1PC39</accession>
<gene>
    <name evidence="3" type="ORF">ABL78_6244</name>
</gene>
<feature type="signal peptide" evidence="2">
    <location>
        <begin position="1"/>
        <end position="20"/>
    </location>
</feature>
<evidence type="ECO:0008006" key="5">
    <source>
        <dbReference type="Google" id="ProtNLM"/>
    </source>
</evidence>
<keyword evidence="2" id="KW-0732">Signal</keyword>
<dbReference type="EMBL" id="LJSK01000238">
    <property type="protein sequence ID" value="KPI84698.1"/>
    <property type="molecule type" value="Genomic_DNA"/>
</dbReference>
<dbReference type="OrthoDB" id="271658at2759"/>
<dbReference type="Proteomes" id="UP000038009">
    <property type="component" value="Unassembled WGS sequence"/>
</dbReference>
<keyword evidence="4" id="KW-1185">Reference proteome</keyword>
<dbReference type="OMA" id="FPFDLSY"/>
<dbReference type="AlphaFoldDB" id="A0A0N1PC39"/>
<protein>
    <recommendedName>
        <fullName evidence="5">Mitochondrial RNA binding protein</fullName>
    </recommendedName>
</protein>
<evidence type="ECO:0000313" key="3">
    <source>
        <dbReference type="EMBL" id="KPI84698.1"/>
    </source>
</evidence>
<dbReference type="VEuPathDB" id="TriTrypDB:Lsey_0238_0040"/>
<feature type="region of interest" description="Disordered" evidence="1">
    <location>
        <begin position="189"/>
        <end position="213"/>
    </location>
</feature>
<evidence type="ECO:0000313" key="4">
    <source>
        <dbReference type="Proteomes" id="UP000038009"/>
    </source>
</evidence>
<feature type="chain" id="PRO_5005879676" description="Mitochondrial RNA binding protein" evidence="2">
    <location>
        <begin position="21"/>
        <end position="882"/>
    </location>
</feature>
<sequence>MLRLCRLYLALVTGSAITHAATSLNSLLDISDGKAPVPHDELKAFLKEAVMPVMAGTELDRRGNSHSLRLLLGQLTRDAAFAATIVKARPDAGFVESIITCIQKDHQRMRFVPKMTSAQVSKTIENLCKVGVRDETVFPVLISRLDYSNLQELARVMQALSESELDELNMLVVAPLYCGEKWEVVVSRRSTGGGNSQDGRGASHAATPSQPVRSSNVFEAVRVLRALSKSCRKCVEHRRSATPHSLAELPRDSLNLLRGSLLKFIFENGSLLRGAHWVNVARALMHFPGEYSNLRQLVATCPRLEQEVRADFFGEGDERSEEDSASAQSCTVNCETVASAAIRHVFDYAEHRREIPKERAAGHLSEEFPFDLSYPDLVKLLPMLEQCARGNSATAPQRGTPEQNARMATALRLISANAHFLLLRDLVKVLQTLRRLPSSESATTAVNAIVAQAGARLLELPPAELLQKVSFRTIVQFAAALSALRVTSCDDFVTFVSKGASFFPRTLTVETTLSFASALANVANQRSTSCHEAMLTLLAHLLRNYETELKSAPLVSAHPHAVTKILRACVLLDYIPQRRILESLLGSAEVPIQFTSEVYDAGGALVFGLTRTMAHFLKQARSECPDRIEELWTQHVLRNLLPLSVSCTKNAAAHVSPTRWDDAAAYTAVSWRSTLEMLTAFVDPSLAYNTLEVTAQRVIDMLPLCSELLAYAAAVTRSQIGLLTQGALSAADVRCRLQQTSFNSNCSVHFLSSLLILEYLVYQTVSQLASPKGKSVPEDLARQLTSLKDTAYAHLLHSPAKEGASGSLMDVVHHIFDCPLSGADAAAPSSTPVSTTTLLSKRDALEITTNLPFALSLILNPGPVNEYFTERCMSLMVGEEDA</sequence>
<name>A0A0N1PC39_LEPSE</name>
<evidence type="ECO:0000256" key="2">
    <source>
        <dbReference type="SAM" id="SignalP"/>
    </source>
</evidence>
<proteinExistence type="predicted"/>